<sequence length="160" mass="18821">MYQPYFGLTIFCGTWLPEELNNNGDLLEMVRPYSYIYLSENEMVRGYYAYYCLSKVKDLRLGNIDGYFVNADDNVFNFWHELDLNKTIHSVGIYDKKNVTGPWWRRSVGMNAAKKAVQLFEERYDTDEQVRQTWNEYQAMVSSKHKGTKECGLSAHHCNL</sequence>
<reference evidence="1 2" key="1">
    <citation type="submission" date="2014-03" db="EMBL/GenBank/DDBJ databases">
        <title>Draft genome of the hookworm Oesophagostomum dentatum.</title>
        <authorList>
            <person name="Mitreva M."/>
        </authorList>
    </citation>
    <scope>NUCLEOTIDE SEQUENCE [LARGE SCALE GENOMIC DNA]</scope>
    <source>
        <strain evidence="1 2">OD-Hann</strain>
    </source>
</reference>
<dbReference type="PANTHER" id="PTHR31362:SF0">
    <property type="entry name" value="EXOSTOSIN DOMAIN-CONTAINING PROTEIN-RELATED"/>
    <property type="match status" value="1"/>
</dbReference>
<evidence type="ECO:0000313" key="2">
    <source>
        <dbReference type="Proteomes" id="UP000053660"/>
    </source>
</evidence>
<evidence type="ECO:0000313" key="1">
    <source>
        <dbReference type="EMBL" id="KHJ91416.1"/>
    </source>
</evidence>
<dbReference type="PANTHER" id="PTHR31362">
    <property type="entry name" value="GLYCOSYLTRANSFERASE STELLO1-RELATED"/>
    <property type="match status" value="1"/>
</dbReference>
<keyword evidence="2" id="KW-1185">Reference proteome</keyword>
<dbReference type="AlphaFoldDB" id="A0A0B1T5I9"/>
<accession>A0A0B1T5I9</accession>
<dbReference type="OrthoDB" id="5860021at2759"/>
<dbReference type="Pfam" id="PF03385">
    <property type="entry name" value="STELLO"/>
    <property type="match status" value="1"/>
</dbReference>
<name>A0A0B1T5I9_OESDE</name>
<organism evidence="1 2">
    <name type="scientific">Oesophagostomum dentatum</name>
    <name type="common">Nodular worm</name>
    <dbReference type="NCBI Taxonomy" id="61180"/>
    <lineage>
        <taxon>Eukaryota</taxon>
        <taxon>Metazoa</taxon>
        <taxon>Ecdysozoa</taxon>
        <taxon>Nematoda</taxon>
        <taxon>Chromadorea</taxon>
        <taxon>Rhabditida</taxon>
        <taxon>Rhabditina</taxon>
        <taxon>Rhabditomorpha</taxon>
        <taxon>Strongyloidea</taxon>
        <taxon>Strongylidae</taxon>
        <taxon>Oesophagostomum</taxon>
    </lineage>
</organism>
<dbReference type="EMBL" id="KN552083">
    <property type="protein sequence ID" value="KHJ91416.1"/>
    <property type="molecule type" value="Genomic_DNA"/>
</dbReference>
<dbReference type="Proteomes" id="UP000053660">
    <property type="component" value="Unassembled WGS sequence"/>
</dbReference>
<protein>
    <submittedName>
        <fullName evidence="1">Uncharacterized protein</fullName>
    </submittedName>
</protein>
<dbReference type="InterPro" id="IPR005049">
    <property type="entry name" value="STL-like"/>
</dbReference>
<proteinExistence type="predicted"/>
<gene>
    <name evidence="1" type="ORF">OESDEN_08720</name>
</gene>